<proteinExistence type="predicted"/>
<feature type="region of interest" description="Disordered" evidence="1">
    <location>
        <begin position="403"/>
        <end position="430"/>
    </location>
</feature>
<reference evidence="2" key="1">
    <citation type="journal article" date="2020" name="Stud. Mycol.">
        <title>101 Dothideomycetes genomes: a test case for predicting lifestyles and emergence of pathogens.</title>
        <authorList>
            <person name="Haridas S."/>
            <person name="Albert R."/>
            <person name="Binder M."/>
            <person name="Bloem J."/>
            <person name="Labutti K."/>
            <person name="Salamov A."/>
            <person name="Andreopoulos B."/>
            <person name="Baker S."/>
            <person name="Barry K."/>
            <person name="Bills G."/>
            <person name="Bluhm B."/>
            <person name="Cannon C."/>
            <person name="Castanera R."/>
            <person name="Culley D."/>
            <person name="Daum C."/>
            <person name="Ezra D."/>
            <person name="Gonzalez J."/>
            <person name="Henrissat B."/>
            <person name="Kuo A."/>
            <person name="Liang C."/>
            <person name="Lipzen A."/>
            <person name="Lutzoni F."/>
            <person name="Magnuson J."/>
            <person name="Mondo S."/>
            <person name="Nolan M."/>
            <person name="Ohm R."/>
            <person name="Pangilinan J."/>
            <person name="Park H.-J."/>
            <person name="Ramirez L."/>
            <person name="Alfaro M."/>
            <person name="Sun H."/>
            <person name="Tritt A."/>
            <person name="Yoshinaga Y."/>
            <person name="Zwiers L.-H."/>
            <person name="Turgeon B."/>
            <person name="Goodwin S."/>
            <person name="Spatafora J."/>
            <person name="Crous P."/>
            <person name="Grigoriev I."/>
        </authorList>
    </citation>
    <scope>NUCLEOTIDE SEQUENCE</scope>
    <source>
        <strain evidence="2">CBS 627.86</strain>
    </source>
</reference>
<sequence length="518" mass="54684">MSLDEGTDPLRGGSIEVDGIPVVIPKNTLINLPAMVPAWSELFDGGAPHLPGSQQYSATIAGNRVNNRYIAGLVDLSQNPLRALEGFITEITTDGHFKVAGSFNPAGVLECVINDPLGVYGTEYTANPLWSVDPENPSIRAFTGFPMCIPRSADDELCPSKNRPLSGGGRPLTQFTFSDPATIDGNDPDANVMAPLMAGDFVTFNGQLIDGLFEVNDLVANIGFYTAPGTLPAYITVEEALWGLQFPVTAGELAETRAVAFTTDPTTPMQWYAEEVDPCTGNITERNLQLTVPAQTAPIGRVKFRFGATNPGKSIRNFGFKMINGNVTTKNNLTAGVFIQPVTGFIFPEVTNFGANLPPLAFETMGFLAQGSGPYVPGNPLAPPPADGETPIIVGQLDPWPGKPPPATTSCTVPTPTSTAEPTATPTQTPPDIVLVDLATMTKSRGGNFIVEVHATSDNPDAKLFISVDAIVRPLVNGPMQKQPDGGFHTKVLMKGTPTGVTVTSDLGGIAITVPVLV</sequence>
<name>A0A6A5YKI7_9PLEO</name>
<gene>
    <name evidence="2" type="ORF">BDV96DRAFT_505879</name>
</gene>
<dbReference type="EMBL" id="ML977353">
    <property type="protein sequence ID" value="KAF2107626.1"/>
    <property type="molecule type" value="Genomic_DNA"/>
</dbReference>
<dbReference type="AlphaFoldDB" id="A0A6A5YKI7"/>
<evidence type="ECO:0000313" key="3">
    <source>
        <dbReference type="Proteomes" id="UP000799770"/>
    </source>
</evidence>
<dbReference type="Proteomes" id="UP000799770">
    <property type="component" value="Unassembled WGS sequence"/>
</dbReference>
<organism evidence="2 3">
    <name type="scientific">Lophiotrema nucula</name>
    <dbReference type="NCBI Taxonomy" id="690887"/>
    <lineage>
        <taxon>Eukaryota</taxon>
        <taxon>Fungi</taxon>
        <taxon>Dikarya</taxon>
        <taxon>Ascomycota</taxon>
        <taxon>Pezizomycotina</taxon>
        <taxon>Dothideomycetes</taxon>
        <taxon>Pleosporomycetidae</taxon>
        <taxon>Pleosporales</taxon>
        <taxon>Lophiotremataceae</taxon>
        <taxon>Lophiotrema</taxon>
    </lineage>
</organism>
<accession>A0A6A5YKI7</accession>
<evidence type="ECO:0000313" key="2">
    <source>
        <dbReference type="EMBL" id="KAF2107626.1"/>
    </source>
</evidence>
<feature type="compositionally biased region" description="Low complexity" evidence="1">
    <location>
        <begin position="408"/>
        <end position="430"/>
    </location>
</feature>
<keyword evidence="3" id="KW-1185">Reference proteome</keyword>
<evidence type="ECO:0000256" key="1">
    <source>
        <dbReference type="SAM" id="MobiDB-lite"/>
    </source>
</evidence>
<dbReference type="OrthoDB" id="2129641at2759"/>
<protein>
    <submittedName>
        <fullName evidence="2">Uncharacterized protein</fullName>
    </submittedName>
</protein>